<proteinExistence type="predicted"/>
<reference evidence="2" key="1">
    <citation type="submission" date="2022-11" db="UniProtKB">
        <authorList>
            <consortium name="WormBaseParasite"/>
        </authorList>
    </citation>
    <scope>IDENTIFICATION</scope>
</reference>
<evidence type="ECO:0000313" key="1">
    <source>
        <dbReference type="Proteomes" id="UP000887580"/>
    </source>
</evidence>
<protein>
    <submittedName>
        <fullName evidence="2">Uncharacterized protein</fullName>
    </submittedName>
</protein>
<dbReference type="Proteomes" id="UP000887580">
    <property type="component" value="Unplaced"/>
</dbReference>
<name>A0AC35GKZ6_9BILA</name>
<accession>A0AC35GKZ6</accession>
<organism evidence="1 2">
    <name type="scientific">Panagrolaimus sp. PS1159</name>
    <dbReference type="NCBI Taxonomy" id="55785"/>
    <lineage>
        <taxon>Eukaryota</taxon>
        <taxon>Metazoa</taxon>
        <taxon>Ecdysozoa</taxon>
        <taxon>Nematoda</taxon>
        <taxon>Chromadorea</taxon>
        <taxon>Rhabditida</taxon>
        <taxon>Tylenchina</taxon>
        <taxon>Panagrolaimomorpha</taxon>
        <taxon>Panagrolaimoidea</taxon>
        <taxon>Panagrolaimidae</taxon>
        <taxon>Panagrolaimus</taxon>
    </lineage>
</organism>
<evidence type="ECO:0000313" key="2">
    <source>
        <dbReference type="WBParaSite" id="PS1159_v2.g6257.t1"/>
    </source>
</evidence>
<sequence>MCSYIGQIIFIGLMILCFGLTAGSLFSPGWYRNDQNQQTGIINCQYDNQYSQQYNNNKCNEWWKQQPSSTKAVIILMIIAILVELFAIGWGLASFCACCCRTRFLHGLPICGIIITILLVISMILFGVNHKINKTEGSLEELDSVSYSFWIGIGATVVAIIATIVGVISAWFSSVLC</sequence>
<dbReference type="WBParaSite" id="PS1159_v2.g6257.t1">
    <property type="protein sequence ID" value="PS1159_v2.g6257.t1"/>
    <property type="gene ID" value="PS1159_v2.g6257"/>
</dbReference>